<dbReference type="SMART" id="SM00354">
    <property type="entry name" value="HTH_LACI"/>
    <property type="match status" value="1"/>
</dbReference>
<dbReference type="Proteomes" id="UP001519332">
    <property type="component" value="Unassembled WGS sequence"/>
</dbReference>
<dbReference type="Gene3D" id="1.10.260.40">
    <property type="entry name" value="lambda repressor-like DNA-binding domains"/>
    <property type="match status" value="1"/>
</dbReference>
<dbReference type="SUPFAM" id="SSF47413">
    <property type="entry name" value="lambda repressor-like DNA-binding domains"/>
    <property type="match status" value="1"/>
</dbReference>
<gene>
    <name evidence="5" type="ORF">JOF56_006279</name>
</gene>
<dbReference type="CDD" id="cd01392">
    <property type="entry name" value="HTH_LacI"/>
    <property type="match status" value="1"/>
</dbReference>
<feature type="domain" description="HTH lacI-type" evidence="4">
    <location>
        <begin position="5"/>
        <end position="58"/>
    </location>
</feature>
<evidence type="ECO:0000313" key="5">
    <source>
        <dbReference type="EMBL" id="MBP2325894.1"/>
    </source>
</evidence>
<organism evidence="5 6">
    <name type="scientific">Kibdelosporangium banguiense</name>
    <dbReference type="NCBI Taxonomy" id="1365924"/>
    <lineage>
        <taxon>Bacteria</taxon>
        <taxon>Bacillati</taxon>
        <taxon>Actinomycetota</taxon>
        <taxon>Actinomycetes</taxon>
        <taxon>Pseudonocardiales</taxon>
        <taxon>Pseudonocardiaceae</taxon>
        <taxon>Kibdelosporangium</taxon>
    </lineage>
</organism>
<protein>
    <submittedName>
        <fullName evidence="5">LacI family transcriptional regulator</fullName>
    </submittedName>
</protein>
<dbReference type="PANTHER" id="PTHR30146">
    <property type="entry name" value="LACI-RELATED TRANSCRIPTIONAL REPRESSOR"/>
    <property type="match status" value="1"/>
</dbReference>
<dbReference type="Pfam" id="PF13377">
    <property type="entry name" value="Peripla_BP_3"/>
    <property type="match status" value="1"/>
</dbReference>
<evidence type="ECO:0000313" key="6">
    <source>
        <dbReference type="Proteomes" id="UP001519332"/>
    </source>
</evidence>
<comment type="caution">
    <text evidence="5">The sequence shown here is derived from an EMBL/GenBank/DDBJ whole genome shotgun (WGS) entry which is preliminary data.</text>
</comment>
<dbReference type="InterPro" id="IPR010982">
    <property type="entry name" value="Lambda_DNA-bd_dom_sf"/>
</dbReference>
<dbReference type="PRINTS" id="PR00036">
    <property type="entry name" value="HTHLACI"/>
</dbReference>
<evidence type="ECO:0000259" key="4">
    <source>
        <dbReference type="PROSITE" id="PS50932"/>
    </source>
</evidence>
<name>A0ABS4TNA7_9PSEU</name>
<keyword evidence="6" id="KW-1185">Reference proteome</keyword>
<dbReference type="CDD" id="cd06267">
    <property type="entry name" value="PBP1_LacI_sugar_binding-like"/>
    <property type="match status" value="1"/>
</dbReference>
<sequence>MVRQPTMKDVAALAGVSLSTVSRVVNGDPGRPDLAEKVQRAIDVLGYRRDMTASNLRRADRTSASVGLVVADVANPFFAALLRGVEDLARTRGVLTYAGSSDEDPDRERELVQGFTARRVDGLVIVPSGGDDSYLLREQQAGATLLFVDRPGVTLNVDTVLSDNAGGIATAVRHLHAHGHRRIAFLGDLQRIFTSRERLRGYREALAGLDIPVDESLIRLEVHNSQAAAEVTRELMARSDPPTALLTAQNLITIGAIHALRSRQLHHGVAHVGFDDLVLADALDPGITVVAQNPSSLGERVGTLLFERLDSVTGPPRRIIVPTTLIPRGSGEIGPRQ</sequence>
<accession>A0ABS4TNA7</accession>
<evidence type="ECO:0000256" key="1">
    <source>
        <dbReference type="ARBA" id="ARBA00023015"/>
    </source>
</evidence>
<proteinExistence type="predicted"/>
<keyword evidence="1" id="KW-0805">Transcription regulation</keyword>
<dbReference type="PANTHER" id="PTHR30146:SF109">
    <property type="entry name" value="HTH-TYPE TRANSCRIPTIONAL REGULATOR GALS"/>
    <property type="match status" value="1"/>
</dbReference>
<keyword evidence="3" id="KW-0804">Transcription</keyword>
<dbReference type="Gene3D" id="3.40.50.2300">
    <property type="match status" value="2"/>
</dbReference>
<dbReference type="InterPro" id="IPR028082">
    <property type="entry name" value="Peripla_BP_I"/>
</dbReference>
<dbReference type="PROSITE" id="PS50932">
    <property type="entry name" value="HTH_LACI_2"/>
    <property type="match status" value="1"/>
</dbReference>
<dbReference type="InterPro" id="IPR000843">
    <property type="entry name" value="HTH_LacI"/>
</dbReference>
<evidence type="ECO:0000256" key="3">
    <source>
        <dbReference type="ARBA" id="ARBA00023163"/>
    </source>
</evidence>
<keyword evidence="2" id="KW-0238">DNA-binding</keyword>
<dbReference type="RefSeq" id="WP_245378469.1">
    <property type="nucleotide sequence ID" value="NZ_JAGINW010000001.1"/>
</dbReference>
<dbReference type="SUPFAM" id="SSF53822">
    <property type="entry name" value="Periplasmic binding protein-like I"/>
    <property type="match status" value="1"/>
</dbReference>
<dbReference type="PROSITE" id="PS00356">
    <property type="entry name" value="HTH_LACI_1"/>
    <property type="match status" value="1"/>
</dbReference>
<dbReference type="EMBL" id="JAGINW010000001">
    <property type="protein sequence ID" value="MBP2325894.1"/>
    <property type="molecule type" value="Genomic_DNA"/>
</dbReference>
<dbReference type="InterPro" id="IPR046335">
    <property type="entry name" value="LacI/GalR-like_sensor"/>
</dbReference>
<evidence type="ECO:0000256" key="2">
    <source>
        <dbReference type="ARBA" id="ARBA00023125"/>
    </source>
</evidence>
<reference evidence="5 6" key="1">
    <citation type="submission" date="2021-03" db="EMBL/GenBank/DDBJ databases">
        <title>Sequencing the genomes of 1000 actinobacteria strains.</title>
        <authorList>
            <person name="Klenk H.-P."/>
        </authorList>
    </citation>
    <scope>NUCLEOTIDE SEQUENCE [LARGE SCALE GENOMIC DNA]</scope>
    <source>
        <strain evidence="5 6">DSM 46670</strain>
    </source>
</reference>
<dbReference type="Pfam" id="PF00356">
    <property type="entry name" value="LacI"/>
    <property type="match status" value="1"/>
</dbReference>